<gene>
    <name evidence="5" type="ORF">CLOHIR_01309</name>
</gene>
<dbReference type="GO" id="GO:0003677">
    <property type="term" value="F:DNA binding"/>
    <property type="evidence" value="ECO:0007669"/>
    <property type="project" value="UniProtKB-KW"/>
</dbReference>
<keyword evidence="2" id="KW-0238">DNA-binding</keyword>
<reference evidence="5 6" key="2">
    <citation type="submission" date="2008-10" db="EMBL/GenBank/DDBJ databases">
        <title>Draft genome sequence of Clostridium hiranonis (DSM 13275).</title>
        <authorList>
            <person name="Sudarsanam P."/>
            <person name="Ley R."/>
            <person name="Guruge J."/>
            <person name="Turnbaugh P.J."/>
            <person name="Mahowald M."/>
            <person name="Liep D."/>
            <person name="Gordon J."/>
        </authorList>
    </citation>
    <scope>NUCLEOTIDE SEQUENCE [LARGE SCALE GENOMIC DNA]</scope>
    <source>
        <strain evidence="5 6">DSM 13275</strain>
    </source>
</reference>
<dbReference type="AlphaFoldDB" id="B6FZK5"/>
<dbReference type="InterPro" id="IPR013196">
    <property type="entry name" value="HTH_11"/>
</dbReference>
<dbReference type="PANTHER" id="PTHR34580">
    <property type="match status" value="1"/>
</dbReference>
<dbReference type="Gene3D" id="1.10.10.10">
    <property type="entry name" value="Winged helix-like DNA-binding domain superfamily/Winged helix DNA-binding domain"/>
    <property type="match status" value="1"/>
</dbReference>
<keyword evidence="1" id="KW-0805">Transcription regulation</keyword>
<dbReference type="RefSeq" id="WP_006440230.1">
    <property type="nucleotide sequence ID" value="NZ_DS995356.1"/>
</dbReference>
<dbReference type="SUPFAM" id="SSF46785">
    <property type="entry name" value="Winged helix' DNA-binding domain"/>
    <property type="match status" value="1"/>
</dbReference>
<dbReference type="HOGENOM" id="CLU_041141_8_3_9"/>
<dbReference type="Proteomes" id="UP000003178">
    <property type="component" value="Unassembled WGS sequence"/>
</dbReference>
<keyword evidence="6" id="KW-1185">Reference proteome</keyword>
<feature type="domain" description="HTH deoR-type" evidence="4">
    <location>
        <begin position="2"/>
        <end position="61"/>
    </location>
</feature>
<dbReference type="GO" id="GO:0003700">
    <property type="term" value="F:DNA-binding transcription factor activity"/>
    <property type="evidence" value="ECO:0007669"/>
    <property type="project" value="InterPro"/>
</dbReference>
<accession>B6FZK5</accession>
<comment type="caution">
    <text evidence="5">The sequence shown here is derived from an EMBL/GenBank/DDBJ whole genome shotgun (WGS) entry which is preliminary data.</text>
</comment>
<organism evidence="5 6">
    <name type="scientific">Peptacetobacter hiranonis (strain DSM 13275 / JCM 10541 / KCTC 15199 / TO-931)</name>
    <name type="common">Clostridium hiranonis</name>
    <dbReference type="NCBI Taxonomy" id="500633"/>
    <lineage>
        <taxon>Bacteria</taxon>
        <taxon>Bacillati</taxon>
        <taxon>Bacillota</taxon>
        <taxon>Clostridia</taxon>
        <taxon>Peptostreptococcales</taxon>
        <taxon>Peptostreptococcaceae</taxon>
        <taxon>Peptacetobacter</taxon>
    </lineage>
</organism>
<sequence length="71" mass="7894">MSDSRLFKILYYLLKNGTTPVKELAEIFEVSTRTIHRDIDSLGSAGIPICTSRGRHGGVYRISILRAAKSI</sequence>
<dbReference type="PANTHER" id="PTHR34580:SF1">
    <property type="entry name" value="PROTEIN PAFC"/>
    <property type="match status" value="1"/>
</dbReference>
<proteinExistence type="predicted"/>
<dbReference type="InterPro" id="IPR001034">
    <property type="entry name" value="DeoR_HTH"/>
</dbReference>
<dbReference type="eggNOG" id="COG2378">
    <property type="taxonomic scope" value="Bacteria"/>
</dbReference>
<dbReference type="InterPro" id="IPR036390">
    <property type="entry name" value="WH_DNA-bd_sf"/>
</dbReference>
<evidence type="ECO:0000259" key="4">
    <source>
        <dbReference type="PROSITE" id="PS51000"/>
    </source>
</evidence>
<dbReference type="SMART" id="SM00420">
    <property type="entry name" value="HTH_DEOR"/>
    <property type="match status" value="1"/>
</dbReference>
<dbReference type="OrthoDB" id="9815009at2"/>
<evidence type="ECO:0000313" key="5">
    <source>
        <dbReference type="EMBL" id="EEA85040.1"/>
    </source>
</evidence>
<reference evidence="5 6" key="1">
    <citation type="submission" date="2008-09" db="EMBL/GenBank/DDBJ databases">
        <authorList>
            <person name="Fulton L."/>
            <person name="Clifton S."/>
            <person name="Fulton B."/>
            <person name="Xu J."/>
            <person name="Minx P."/>
            <person name="Pepin K.H."/>
            <person name="Johnson M."/>
            <person name="Thiruvilangam P."/>
            <person name="Bhonagiri V."/>
            <person name="Nash W.E."/>
            <person name="Mardis E.R."/>
            <person name="Wilson R.K."/>
        </authorList>
    </citation>
    <scope>NUCLEOTIDE SEQUENCE [LARGE SCALE GENOMIC DNA]</scope>
    <source>
        <strain evidence="5 6">DSM 13275</strain>
    </source>
</reference>
<evidence type="ECO:0000256" key="3">
    <source>
        <dbReference type="ARBA" id="ARBA00023163"/>
    </source>
</evidence>
<dbReference type="Pfam" id="PF08279">
    <property type="entry name" value="HTH_11"/>
    <property type="match status" value="1"/>
</dbReference>
<dbReference type="PROSITE" id="PS51000">
    <property type="entry name" value="HTH_DEOR_2"/>
    <property type="match status" value="1"/>
</dbReference>
<dbReference type="PROSITE" id="PS00894">
    <property type="entry name" value="HTH_DEOR_1"/>
    <property type="match status" value="1"/>
</dbReference>
<dbReference type="EMBL" id="ABWP01000057">
    <property type="protein sequence ID" value="EEA85040.1"/>
    <property type="molecule type" value="Genomic_DNA"/>
</dbReference>
<evidence type="ECO:0000256" key="2">
    <source>
        <dbReference type="ARBA" id="ARBA00023125"/>
    </source>
</evidence>
<evidence type="ECO:0000313" key="6">
    <source>
        <dbReference type="Proteomes" id="UP000003178"/>
    </source>
</evidence>
<evidence type="ECO:0000256" key="1">
    <source>
        <dbReference type="ARBA" id="ARBA00023015"/>
    </source>
</evidence>
<dbReference type="InterPro" id="IPR018356">
    <property type="entry name" value="Tscrpt_reg_HTH_DeoR_CS"/>
</dbReference>
<dbReference type="STRING" id="500633.CLOHIR_01309"/>
<protein>
    <submittedName>
        <fullName evidence="5">HTH domain protein</fullName>
    </submittedName>
</protein>
<name>B6FZK5_PEPHT</name>
<dbReference type="InterPro" id="IPR036388">
    <property type="entry name" value="WH-like_DNA-bd_sf"/>
</dbReference>
<keyword evidence="3" id="KW-0804">Transcription</keyword>
<dbReference type="InterPro" id="IPR051534">
    <property type="entry name" value="CBASS_pafABC_assoc_protein"/>
</dbReference>